<dbReference type="InterPro" id="IPR033985">
    <property type="entry name" value="SusD-like_N"/>
</dbReference>
<dbReference type="KEGG" id="ruf:TH63_14870"/>
<keyword evidence="3" id="KW-0732">Signal</keyword>
<keyword evidence="4" id="KW-0472">Membrane</keyword>
<sequence length="563" mass="63405">MKNKYLYLAAISALSVFSGCEKEFLERPPQDTLVDANFFKTNDQILAASAPLYTVVWKDYVDKSYWALGDVRGGTLQRGFYDVFKNDVMFRTTGIDVSNVEAYRSFYVVVGQANTLIQNINRYAGAAVSPEIKNHAIAEARFMRAMAYFFLVSNYGPVPIIENNLELLNNADVTRNTVETVWEFISRDLEFAAANLPTAPVQPGRITKWSAEGMLAKVFLTRAGVESKGGALKQEYLDKAKELSERVITMSGKALLPKYEDLFRFPYDNNNESLFEQQWVFTSDYGYANTMVSQLNFSNDIAPGSDGWGGDLGASWWMLSLYDGLIQDNGTKPGFTLDQRLKATFMLPGAQYPEITQTVRDAAGNASKQKLVFPAPAAADQFSFANVKKYVIGNRDDVGDQVTQQRYPNNTYMIRLAEMYLIYAEAALGSNFSTSDKKALDYFNKVHMRAGLPVYEGPLTWDIIFQERAKEFAVEGQIWYDLVRLHYSNPQKAYDIINSQDREIFVIRPDRMPNPTGWTFTKTSYVTARTATANSGNFLLPIPTVEQSQAPGLRNPPVPYVFK</sequence>
<dbReference type="PATRIC" id="fig|1379910.4.peg.3242"/>
<comment type="subcellular location">
    <subcellularLocation>
        <location evidence="1">Cell outer membrane</location>
    </subcellularLocation>
</comment>
<evidence type="ECO:0000313" key="9">
    <source>
        <dbReference type="Proteomes" id="UP000036458"/>
    </source>
</evidence>
<dbReference type="InterPro" id="IPR011990">
    <property type="entry name" value="TPR-like_helical_dom_sf"/>
</dbReference>
<dbReference type="AlphaFoldDB" id="A0A0H4W860"/>
<dbReference type="Pfam" id="PF07980">
    <property type="entry name" value="SusD_RagB"/>
    <property type="match status" value="1"/>
</dbReference>
<evidence type="ECO:0000256" key="5">
    <source>
        <dbReference type="ARBA" id="ARBA00023237"/>
    </source>
</evidence>
<dbReference type="STRING" id="1379910.TH63_14870"/>
<dbReference type="GO" id="GO:0009279">
    <property type="term" value="C:cell outer membrane"/>
    <property type="evidence" value="ECO:0007669"/>
    <property type="project" value="UniProtKB-SubCell"/>
</dbReference>
<dbReference type="Proteomes" id="UP000036458">
    <property type="component" value="Chromosome"/>
</dbReference>
<evidence type="ECO:0000256" key="2">
    <source>
        <dbReference type="ARBA" id="ARBA00006275"/>
    </source>
</evidence>
<evidence type="ECO:0008006" key="10">
    <source>
        <dbReference type="Google" id="ProtNLM"/>
    </source>
</evidence>
<keyword evidence="5" id="KW-0998">Cell outer membrane</keyword>
<organism evidence="8 9">
    <name type="scientific">Rufibacter radiotolerans</name>
    <dbReference type="NCBI Taxonomy" id="1379910"/>
    <lineage>
        <taxon>Bacteria</taxon>
        <taxon>Pseudomonadati</taxon>
        <taxon>Bacteroidota</taxon>
        <taxon>Cytophagia</taxon>
        <taxon>Cytophagales</taxon>
        <taxon>Hymenobacteraceae</taxon>
        <taxon>Rufibacter</taxon>
    </lineage>
</organism>
<accession>A0A0H4W860</accession>
<feature type="domain" description="SusD-like N-terminal" evidence="7">
    <location>
        <begin position="96"/>
        <end position="220"/>
    </location>
</feature>
<comment type="similarity">
    <text evidence="2">Belongs to the SusD family.</text>
</comment>
<evidence type="ECO:0000259" key="6">
    <source>
        <dbReference type="Pfam" id="PF07980"/>
    </source>
</evidence>
<reference evidence="8 9" key="1">
    <citation type="submission" date="2015-01" db="EMBL/GenBank/DDBJ databases">
        <title>Rufibacter sp./DG31D/ whole genome sequencing.</title>
        <authorList>
            <person name="Kim M.K."/>
            <person name="Srinivasan S."/>
            <person name="Lee J.-J."/>
        </authorList>
    </citation>
    <scope>NUCLEOTIDE SEQUENCE [LARGE SCALE GENOMIC DNA]</scope>
    <source>
        <strain evidence="8 9">DG31D</strain>
    </source>
</reference>
<proteinExistence type="inferred from homology"/>
<gene>
    <name evidence="8" type="ORF">TH63_14870</name>
</gene>
<keyword evidence="9" id="KW-1185">Reference proteome</keyword>
<dbReference type="RefSeq" id="WP_048921632.1">
    <property type="nucleotide sequence ID" value="NZ_CP010777.1"/>
</dbReference>
<dbReference type="PROSITE" id="PS51257">
    <property type="entry name" value="PROKAR_LIPOPROTEIN"/>
    <property type="match status" value="1"/>
</dbReference>
<dbReference type="OrthoDB" id="9792139at2"/>
<dbReference type="Gene3D" id="1.25.40.390">
    <property type="match status" value="1"/>
</dbReference>
<dbReference type="InterPro" id="IPR012944">
    <property type="entry name" value="SusD_RagB_dom"/>
</dbReference>
<protein>
    <recommendedName>
        <fullName evidence="10">RagB/SusD family nutrient uptake outer membrane protein</fullName>
    </recommendedName>
</protein>
<feature type="domain" description="RagB/SusD" evidence="6">
    <location>
        <begin position="271"/>
        <end position="554"/>
    </location>
</feature>
<evidence type="ECO:0000256" key="1">
    <source>
        <dbReference type="ARBA" id="ARBA00004442"/>
    </source>
</evidence>
<dbReference type="EMBL" id="CP010777">
    <property type="protein sequence ID" value="AKQ46621.1"/>
    <property type="molecule type" value="Genomic_DNA"/>
</dbReference>
<dbReference type="Pfam" id="PF14322">
    <property type="entry name" value="SusD-like_3"/>
    <property type="match status" value="1"/>
</dbReference>
<evidence type="ECO:0000259" key="7">
    <source>
        <dbReference type="Pfam" id="PF14322"/>
    </source>
</evidence>
<name>A0A0H4W860_9BACT</name>
<evidence type="ECO:0000256" key="4">
    <source>
        <dbReference type="ARBA" id="ARBA00023136"/>
    </source>
</evidence>
<evidence type="ECO:0000256" key="3">
    <source>
        <dbReference type="ARBA" id="ARBA00022729"/>
    </source>
</evidence>
<dbReference type="SUPFAM" id="SSF48452">
    <property type="entry name" value="TPR-like"/>
    <property type="match status" value="1"/>
</dbReference>
<evidence type="ECO:0000313" key="8">
    <source>
        <dbReference type="EMBL" id="AKQ46621.1"/>
    </source>
</evidence>